<dbReference type="EMBL" id="JBEPIJ010000013">
    <property type="protein sequence ID" value="MES0874692.1"/>
    <property type="molecule type" value="Genomic_DNA"/>
</dbReference>
<evidence type="ECO:0000313" key="1">
    <source>
        <dbReference type="EMBL" id="MES0874692.1"/>
    </source>
</evidence>
<comment type="caution">
    <text evidence="1">The sequence shown here is derived from an EMBL/GenBank/DDBJ whole genome shotgun (WGS) entry which is preliminary data.</text>
</comment>
<reference evidence="1 2" key="1">
    <citation type="submission" date="2024-06" db="EMBL/GenBank/DDBJ databases">
        <authorList>
            <person name="Li Z."/>
            <person name="Jiang Y."/>
        </authorList>
    </citation>
    <scope>NUCLEOTIDE SEQUENCE [LARGE SCALE GENOMIC DNA]</scope>
    <source>
        <strain evidence="1 2">HSW-8</strain>
    </source>
</reference>
<accession>A0ABV2ABS0</accession>
<dbReference type="Proteomes" id="UP001465331">
    <property type="component" value="Unassembled WGS sequence"/>
</dbReference>
<dbReference type="Pfam" id="PF07044">
    <property type="entry name" value="DUF1329"/>
    <property type="match status" value="1"/>
</dbReference>
<dbReference type="CDD" id="cd16329">
    <property type="entry name" value="LolA_like"/>
    <property type="match status" value="1"/>
</dbReference>
<dbReference type="InterPro" id="IPR010752">
    <property type="entry name" value="DUF1329"/>
</dbReference>
<evidence type="ECO:0000313" key="2">
    <source>
        <dbReference type="Proteomes" id="UP001465331"/>
    </source>
</evidence>
<sequence>MITKKSALRAIAVGTVVSIGAAGGSAWAKVSAEEAAQLGKKLTPIGAERAGNAEGTIPEWQPAPQRGEIKPMFPSNPDIDGDKILFTITQANVAQYADKLSEGHKELLRRYDTYKLNVYPSRRHASFPERIYEETIKNATRASLDGVDNPSGAYIGFPFPIPKTGTEPLWNHRAKWRGETIRRSNNQMIVQQDGKFTLTKIVEDVEFVYASLKRNPPLELKPGTTFINYLSETVAPPRIAGTYILVHEKAGFGPEGRAAWLYAPALKRIRRAPAVCCDNPYEGTDGHQFYDQVDMYNGVFERFTWKLVGKKEMYIPVNGNKLAGPSVKYADMARPNHLNSDLPRYELRRVWVVEAENRPELRHTFKLRRFYIDEDTWNTVMVDNYDQQGKLMQFQEGHLVSYQNLQVHTTIPEVIYHFNSGRYFVTAMINEDQPYDPTVTYANNFFEANTVQNRASK</sequence>
<dbReference type="RefSeq" id="WP_352890004.1">
    <property type="nucleotide sequence ID" value="NZ_JBEPIJ010000013.1"/>
</dbReference>
<name>A0ABV2ABS0_9GAMM</name>
<gene>
    <name evidence="1" type="ORF">ABSH63_11830</name>
</gene>
<organism evidence="1 2">
    <name type="scientific">Sinimarinibacterium thermocellulolyticum</name>
    <dbReference type="NCBI Taxonomy" id="3170016"/>
    <lineage>
        <taxon>Bacteria</taxon>
        <taxon>Pseudomonadati</taxon>
        <taxon>Pseudomonadota</taxon>
        <taxon>Gammaproteobacteria</taxon>
        <taxon>Nevskiales</taxon>
        <taxon>Nevskiaceae</taxon>
        <taxon>Sinimarinibacterium</taxon>
    </lineage>
</organism>
<protein>
    <submittedName>
        <fullName evidence="1">DUF1329 domain-containing protein</fullName>
    </submittedName>
</protein>
<proteinExistence type="predicted"/>
<dbReference type="Gene3D" id="2.50.20.10">
    <property type="entry name" value="Lipoprotein localisation LolA/LolB/LppX"/>
    <property type="match status" value="1"/>
</dbReference>
<keyword evidence="2" id="KW-1185">Reference proteome</keyword>